<dbReference type="EMBL" id="LBMM01014951">
    <property type="protein sequence ID" value="KMQ84984.1"/>
    <property type="molecule type" value="Genomic_DNA"/>
</dbReference>
<keyword evidence="12" id="KW-1185">Reference proteome</keyword>
<keyword evidence="5" id="KW-0479">Metal-binding</keyword>
<comment type="subcellular location">
    <subcellularLocation>
        <location evidence="2">Nucleus</location>
    </subcellularLocation>
</comment>
<evidence type="ECO:0000256" key="3">
    <source>
        <dbReference type="ARBA" id="ARBA00006958"/>
    </source>
</evidence>
<dbReference type="Proteomes" id="UP000036403">
    <property type="component" value="Unassembled WGS sequence"/>
</dbReference>
<dbReference type="PANTHER" id="PTHR22930">
    <property type="match status" value="1"/>
</dbReference>
<feature type="transmembrane region" description="Helical" evidence="9">
    <location>
        <begin position="157"/>
        <end position="177"/>
    </location>
</feature>
<dbReference type="GO" id="GO:0004518">
    <property type="term" value="F:nuclease activity"/>
    <property type="evidence" value="ECO:0007669"/>
    <property type="project" value="UniProtKB-KW"/>
</dbReference>
<comment type="similarity">
    <text evidence="3">Belongs to the HARBI1 family.</text>
</comment>
<gene>
    <name evidence="11" type="ORF">RF55_16774</name>
</gene>
<dbReference type="OrthoDB" id="7657299at2759"/>
<dbReference type="Pfam" id="PF13359">
    <property type="entry name" value="DDE_Tnp_4"/>
    <property type="match status" value="1"/>
</dbReference>
<evidence type="ECO:0000256" key="1">
    <source>
        <dbReference type="ARBA" id="ARBA00001968"/>
    </source>
</evidence>
<comment type="caution">
    <text evidence="11">The sequence shown here is derived from an EMBL/GenBank/DDBJ whole genome shotgun (WGS) entry which is preliminary data.</text>
</comment>
<dbReference type="PANTHER" id="PTHR22930:SF289">
    <property type="entry name" value="DDE TNP4 DOMAIN-CONTAINING PROTEIN-RELATED"/>
    <property type="match status" value="1"/>
</dbReference>
<keyword evidence="9" id="KW-0472">Membrane</keyword>
<accession>A0A0J7K3U3</accession>
<dbReference type="GO" id="GO:0016787">
    <property type="term" value="F:hydrolase activity"/>
    <property type="evidence" value="ECO:0007669"/>
    <property type="project" value="UniProtKB-KW"/>
</dbReference>
<evidence type="ECO:0000256" key="5">
    <source>
        <dbReference type="ARBA" id="ARBA00022723"/>
    </source>
</evidence>
<dbReference type="GO" id="GO:0005634">
    <property type="term" value="C:nucleus"/>
    <property type="evidence" value="ECO:0007669"/>
    <property type="project" value="UniProtKB-SubCell"/>
</dbReference>
<keyword evidence="6" id="KW-0378">Hydrolase</keyword>
<dbReference type="GO" id="GO:0046872">
    <property type="term" value="F:metal ion binding"/>
    <property type="evidence" value="ECO:0007669"/>
    <property type="project" value="UniProtKB-KW"/>
</dbReference>
<evidence type="ECO:0000256" key="8">
    <source>
        <dbReference type="SAM" id="MobiDB-lite"/>
    </source>
</evidence>
<dbReference type="InterPro" id="IPR027806">
    <property type="entry name" value="HARBI1_dom"/>
</dbReference>
<evidence type="ECO:0000313" key="11">
    <source>
        <dbReference type="EMBL" id="KMQ84984.1"/>
    </source>
</evidence>
<dbReference type="AlphaFoldDB" id="A0A0J7K3U3"/>
<comment type="cofactor">
    <cofactor evidence="1">
        <name>a divalent metal cation</name>
        <dbReference type="ChEBI" id="CHEBI:60240"/>
    </cofactor>
</comment>
<protein>
    <submittedName>
        <fullName evidence="11">Nuclease harbi1</fullName>
    </submittedName>
</protein>
<organism evidence="11 12">
    <name type="scientific">Lasius niger</name>
    <name type="common">Black garden ant</name>
    <dbReference type="NCBI Taxonomy" id="67767"/>
    <lineage>
        <taxon>Eukaryota</taxon>
        <taxon>Metazoa</taxon>
        <taxon>Ecdysozoa</taxon>
        <taxon>Arthropoda</taxon>
        <taxon>Hexapoda</taxon>
        <taxon>Insecta</taxon>
        <taxon>Pterygota</taxon>
        <taxon>Neoptera</taxon>
        <taxon>Endopterygota</taxon>
        <taxon>Hymenoptera</taxon>
        <taxon>Apocrita</taxon>
        <taxon>Aculeata</taxon>
        <taxon>Formicoidea</taxon>
        <taxon>Formicidae</taxon>
        <taxon>Formicinae</taxon>
        <taxon>Lasius</taxon>
        <taxon>Lasius</taxon>
    </lineage>
</organism>
<keyword evidence="9" id="KW-1133">Transmembrane helix</keyword>
<name>A0A0J7K3U3_LASNI</name>
<keyword evidence="4" id="KW-0540">Nuclease</keyword>
<keyword evidence="9" id="KW-0812">Transmembrane</keyword>
<evidence type="ECO:0000256" key="7">
    <source>
        <dbReference type="ARBA" id="ARBA00023242"/>
    </source>
</evidence>
<feature type="domain" description="DDE Tnp4" evidence="10">
    <location>
        <begin position="26"/>
        <end position="176"/>
    </location>
</feature>
<keyword evidence="7" id="KW-0539">Nucleus</keyword>
<dbReference type="InterPro" id="IPR045249">
    <property type="entry name" value="HARBI1-like"/>
</dbReference>
<dbReference type="STRING" id="67767.A0A0J7K3U3"/>
<sequence>MENRQLYRQLRADGNGIGLPGIDGAIDCTHIRLSHTKFQNIQEVYRNRKGYFSLNVQAVVGPRMEFLDIVPEWPGSQHDSRIFQNSRIYMRYYERQLRGALVGDPGYPCLPFLLIPLANPVTNAEQSYNDVQRRTRQIVERTFGVWKRRFPCLSKGLGIKLICSITIIVACAVLHNLSLTLDNVLPEEEPIEEEKEAPARPPHWQPGDGFAVEKL</sequence>
<proteinExistence type="inferred from homology"/>
<evidence type="ECO:0000256" key="6">
    <source>
        <dbReference type="ARBA" id="ARBA00022801"/>
    </source>
</evidence>
<evidence type="ECO:0000256" key="4">
    <source>
        <dbReference type="ARBA" id="ARBA00022722"/>
    </source>
</evidence>
<dbReference type="PaxDb" id="67767-A0A0J7K3U3"/>
<evidence type="ECO:0000259" key="10">
    <source>
        <dbReference type="Pfam" id="PF13359"/>
    </source>
</evidence>
<evidence type="ECO:0000313" key="12">
    <source>
        <dbReference type="Proteomes" id="UP000036403"/>
    </source>
</evidence>
<evidence type="ECO:0000256" key="2">
    <source>
        <dbReference type="ARBA" id="ARBA00004123"/>
    </source>
</evidence>
<reference evidence="11 12" key="1">
    <citation type="submission" date="2015-04" db="EMBL/GenBank/DDBJ databases">
        <title>Lasius niger genome sequencing.</title>
        <authorList>
            <person name="Konorov E.A."/>
            <person name="Nikitin M.A."/>
            <person name="Kirill M.V."/>
            <person name="Chang P."/>
        </authorList>
    </citation>
    <scope>NUCLEOTIDE SEQUENCE [LARGE SCALE GENOMIC DNA]</scope>
    <source>
        <tissue evidence="11">Whole</tissue>
    </source>
</reference>
<evidence type="ECO:0000256" key="9">
    <source>
        <dbReference type="SAM" id="Phobius"/>
    </source>
</evidence>
<feature type="region of interest" description="Disordered" evidence="8">
    <location>
        <begin position="190"/>
        <end position="215"/>
    </location>
</feature>